<dbReference type="EMBL" id="AP014962">
    <property type="protein sequence ID" value="BAS97132.1"/>
    <property type="molecule type" value="Genomic_DNA"/>
</dbReference>
<dbReference type="Gramene" id="Os06t0263450-00">
    <property type="protein sequence ID" value="Os06t0263450-00"/>
    <property type="gene ID" value="Os06g0263450"/>
</dbReference>
<organism evidence="2 3">
    <name type="scientific">Oryza sativa subsp. japonica</name>
    <name type="common">Rice</name>
    <dbReference type="NCBI Taxonomy" id="39947"/>
    <lineage>
        <taxon>Eukaryota</taxon>
        <taxon>Viridiplantae</taxon>
        <taxon>Streptophyta</taxon>
        <taxon>Embryophyta</taxon>
        <taxon>Tracheophyta</taxon>
        <taxon>Spermatophyta</taxon>
        <taxon>Magnoliopsida</taxon>
        <taxon>Liliopsida</taxon>
        <taxon>Poales</taxon>
        <taxon>Poaceae</taxon>
        <taxon>BOP clade</taxon>
        <taxon>Oryzoideae</taxon>
        <taxon>Oryzeae</taxon>
        <taxon>Oryzinae</taxon>
        <taxon>Oryza</taxon>
        <taxon>Oryza sativa</taxon>
    </lineage>
</organism>
<feature type="non-terminal residue" evidence="2">
    <location>
        <position position="1"/>
    </location>
</feature>
<dbReference type="InParanoid" id="A0A0P0WUU3"/>
<proteinExistence type="predicted"/>
<feature type="region of interest" description="Disordered" evidence="1">
    <location>
        <begin position="1"/>
        <end position="27"/>
    </location>
</feature>
<accession>A0A0P0WUU3</accession>
<keyword evidence="3" id="KW-1185">Reference proteome</keyword>
<reference evidence="2 3" key="3">
    <citation type="journal article" date="2013" name="Rice">
        <title>Improvement of the Oryza sativa Nipponbare reference genome using next generation sequence and optical map data.</title>
        <authorList>
            <person name="Kawahara Y."/>
            <person name="de la Bastide M."/>
            <person name="Hamilton J.P."/>
            <person name="Kanamori H."/>
            <person name="McCombie W.R."/>
            <person name="Ouyang S."/>
            <person name="Schwartz D.C."/>
            <person name="Tanaka T."/>
            <person name="Wu J."/>
            <person name="Zhou S."/>
            <person name="Childs K.L."/>
            <person name="Davidson R.M."/>
            <person name="Lin H."/>
            <person name="Quesada-Ocampo L."/>
            <person name="Vaillancourt B."/>
            <person name="Sakai H."/>
            <person name="Lee S.S."/>
            <person name="Kim J."/>
            <person name="Numa H."/>
            <person name="Itoh T."/>
            <person name="Buell C.R."/>
            <person name="Matsumoto T."/>
        </authorList>
    </citation>
    <scope>NUCLEOTIDE SEQUENCE [LARGE SCALE GENOMIC DNA]</scope>
    <source>
        <strain evidence="3">cv. Nipponbare</strain>
    </source>
</reference>
<dbReference type="PaxDb" id="39947-A0A0P0WUU3"/>
<protein>
    <submittedName>
        <fullName evidence="2">Os06g0263450 protein</fullName>
    </submittedName>
</protein>
<evidence type="ECO:0000313" key="2">
    <source>
        <dbReference type="EMBL" id="BAS97132.1"/>
    </source>
</evidence>
<reference evidence="2 3" key="2">
    <citation type="journal article" date="2013" name="Plant Cell Physiol.">
        <title>Rice Annotation Project Database (RAP-DB): an integrative and interactive database for rice genomics.</title>
        <authorList>
            <person name="Sakai H."/>
            <person name="Lee S.S."/>
            <person name="Tanaka T."/>
            <person name="Numa H."/>
            <person name="Kim J."/>
            <person name="Kawahara Y."/>
            <person name="Wakimoto H."/>
            <person name="Yang C.C."/>
            <person name="Iwamoto M."/>
            <person name="Abe T."/>
            <person name="Yamada Y."/>
            <person name="Muto A."/>
            <person name="Inokuchi H."/>
            <person name="Ikemura T."/>
            <person name="Matsumoto T."/>
            <person name="Sasaki T."/>
            <person name="Itoh T."/>
        </authorList>
    </citation>
    <scope>NUCLEOTIDE SEQUENCE [LARGE SCALE GENOMIC DNA]</scope>
    <source>
        <strain evidence="3">cv. Nipponbare</strain>
    </source>
</reference>
<name>A0A0P0WUU3_ORYSJ</name>
<reference evidence="3" key="1">
    <citation type="journal article" date="2005" name="Nature">
        <title>The map-based sequence of the rice genome.</title>
        <authorList>
            <consortium name="International rice genome sequencing project (IRGSP)"/>
            <person name="Matsumoto T."/>
            <person name="Wu J."/>
            <person name="Kanamori H."/>
            <person name="Katayose Y."/>
            <person name="Fujisawa M."/>
            <person name="Namiki N."/>
            <person name="Mizuno H."/>
            <person name="Yamamoto K."/>
            <person name="Antonio B.A."/>
            <person name="Baba T."/>
            <person name="Sakata K."/>
            <person name="Nagamura Y."/>
            <person name="Aoki H."/>
            <person name="Arikawa K."/>
            <person name="Arita K."/>
            <person name="Bito T."/>
            <person name="Chiden Y."/>
            <person name="Fujitsuka N."/>
            <person name="Fukunaka R."/>
            <person name="Hamada M."/>
            <person name="Harada C."/>
            <person name="Hayashi A."/>
            <person name="Hijishita S."/>
            <person name="Honda M."/>
            <person name="Hosokawa S."/>
            <person name="Ichikawa Y."/>
            <person name="Idonuma A."/>
            <person name="Iijima M."/>
            <person name="Ikeda M."/>
            <person name="Ikeno M."/>
            <person name="Ito K."/>
            <person name="Ito S."/>
            <person name="Ito T."/>
            <person name="Ito Y."/>
            <person name="Ito Y."/>
            <person name="Iwabuchi A."/>
            <person name="Kamiya K."/>
            <person name="Karasawa W."/>
            <person name="Kurita K."/>
            <person name="Katagiri S."/>
            <person name="Kikuta A."/>
            <person name="Kobayashi H."/>
            <person name="Kobayashi N."/>
            <person name="Machita K."/>
            <person name="Maehara T."/>
            <person name="Masukawa M."/>
            <person name="Mizubayashi T."/>
            <person name="Mukai Y."/>
            <person name="Nagasaki H."/>
            <person name="Nagata Y."/>
            <person name="Naito S."/>
            <person name="Nakashima M."/>
            <person name="Nakama Y."/>
            <person name="Nakamichi Y."/>
            <person name="Nakamura M."/>
            <person name="Meguro A."/>
            <person name="Negishi M."/>
            <person name="Ohta I."/>
            <person name="Ohta T."/>
            <person name="Okamoto M."/>
            <person name="Ono N."/>
            <person name="Saji S."/>
            <person name="Sakaguchi M."/>
            <person name="Sakai K."/>
            <person name="Shibata M."/>
            <person name="Shimokawa T."/>
            <person name="Song J."/>
            <person name="Takazaki Y."/>
            <person name="Terasawa K."/>
            <person name="Tsugane M."/>
            <person name="Tsuji K."/>
            <person name="Ueda S."/>
            <person name="Waki K."/>
            <person name="Yamagata H."/>
            <person name="Yamamoto M."/>
            <person name="Yamamoto S."/>
            <person name="Yamane H."/>
            <person name="Yoshiki S."/>
            <person name="Yoshihara R."/>
            <person name="Yukawa K."/>
            <person name="Zhong H."/>
            <person name="Yano M."/>
            <person name="Yuan Q."/>
            <person name="Ouyang S."/>
            <person name="Liu J."/>
            <person name="Jones K.M."/>
            <person name="Gansberger K."/>
            <person name="Moffat K."/>
            <person name="Hill J."/>
            <person name="Bera J."/>
            <person name="Fadrosh D."/>
            <person name="Jin S."/>
            <person name="Johri S."/>
            <person name="Kim M."/>
            <person name="Overton L."/>
            <person name="Reardon M."/>
            <person name="Tsitrin T."/>
            <person name="Vuong H."/>
            <person name="Weaver B."/>
            <person name="Ciecko A."/>
            <person name="Tallon L."/>
            <person name="Jackson J."/>
            <person name="Pai G."/>
            <person name="Aken S.V."/>
            <person name="Utterback T."/>
            <person name="Reidmuller S."/>
            <person name="Feldblyum T."/>
            <person name="Hsiao J."/>
            <person name="Zismann V."/>
            <person name="Iobst S."/>
            <person name="de Vazeille A.R."/>
            <person name="Buell C.R."/>
            <person name="Ying K."/>
            <person name="Li Y."/>
            <person name="Lu T."/>
            <person name="Huang Y."/>
            <person name="Zhao Q."/>
            <person name="Feng Q."/>
            <person name="Zhang L."/>
            <person name="Zhu J."/>
            <person name="Weng Q."/>
            <person name="Mu J."/>
            <person name="Lu Y."/>
            <person name="Fan D."/>
            <person name="Liu Y."/>
            <person name="Guan J."/>
            <person name="Zhang Y."/>
            <person name="Yu S."/>
            <person name="Liu X."/>
            <person name="Zhang Y."/>
            <person name="Hong G."/>
            <person name="Han B."/>
            <person name="Choisne N."/>
            <person name="Demange N."/>
            <person name="Orjeda G."/>
            <person name="Samain S."/>
            <person name="Cattolico L."/>
            <person name="Pelletier E."/>
            <person name="Couloux A."/>
            <person name="Segurens B."/>
            <person name="Wincker P."/>
            <person name="D'Hont A."/>
            <person name="Scarpelli C."/>
            <person name="Weissenbach J."/>
            <person name="Salanoubat M."/>
            <person name="Quetier F."/>
            <person name="Yu Y."/>
            <person name="Kim H.R."/>
            <person name="Rambo T."/>
            <person name="Currie J."/>
            <person name="Collura K."/>
            <person name="Luo M."/>
            <person name="Yang T."/>
            <person name="Ammiraju J.S.S."/>
            <person name="Engler F."/>
            <person name="Soderlund C."/>
            <person name="Wing R.A."/>
            <person name="Palmer L.E."/>
            <person name="de la Bastide M."/>
            <person name="Spiegel L."/>
            <person name="Nascimento L."/>
            <person name="Zutavern T."/>
            <person name="O'Shaughnessy A."/>
            <person name="Dike S."/>
            <person name="Dedhia N."/>
            <person name="Preston R."/>
            <person name="Balija V."/>
            <person name="McCombie W.R."/>
            <person name="Chow T."/>
            <person name="Chen H."/>
            <person name="Chung M."/>
            <person name="Chen C."/>
            <person name="Shaw J."/>
            <person name="Wu H."/>
            <person name="Hsiao K."/>
            <person name="Chao Y."/>
            <person name="Chu M."/>
            <person name="Cheng C."/>
            <person name="Hour A."/>
            <person name="Lee P."/>
            <person name="Lin S."/>
            <person name="Lin Y."/>
            <person name="Liou J."/>
            <person name="Liu S."/>
            <person name="Hsing Y."/>
            <person name="Raghuvanshi S."/>
            <person name="Mohanty A."/>
            <person name="Bharti A.K."/>
            <person name="Gaur A."/>
            <person name="Gupta V."/>
            <person name="Kumar D."/>
            <person name="Ravi V."/>
            <person name="Vij S."/>
            <person name="Kapur A."/>
            <person name="Khurana P."/>
            <person name="Khurana P."/>
            <person name="Khurana J.P."/>
            <person name="Tyagi A.K."/>
            <person name="Gaikwad K."/>
            <person name="Singh A."/>
            <person name="Dalal V."/>
            <person name="Srivastava S."/>
            <person name="Dixit A."/>
            <person name="Pal A.K."/>
            <person name="Ghazi I.A."/>
            <person name="Yadav M."/>
            <person name="Pandit A."/>
            <person name="Bhargava A."/>
            <person name="Sureshbabu K."/>
            <person name="Batra K."/>
            <person name="Sharma T.R."/>
            <person name="Mohapatra T."/>
            <person name="Singh N.K."/>
            <person name="Messing J."/>
            <person name="Nelson A.B."/>
            <person name="Fuks G."/>
            <person name="Kavchok S."/>
            <person name="Keizer G."/>
            <person name="Linton E."/>
            <person name="Llaca V."/>
            <person name="Song R."/>
            <person name="Tanyolac B."/>
            <person name="Young S."/>
            <person name="Ho-Il K."/>
            <person name="Hahn J.H."/>
            <person name="Sangsakoo G."/>
            <person name="Vanavichit A."/>
            <person name="de Mattos Luiz.A.T."/>
            <person name="Zimmer P.D."/>
            <person name="Malone G."/>
            <person name="Dellagostin O."/>
            <person name="de Oliveira A.C."/>
            <person name="Bevan M."/>
            <person name="Bancroft I."/>
            <person name="Minx P."/>
            <person name="Cordum H."/>
            <person name="Wilson R."/>
            <person name="Cheng Z."/>
            <person name="Jin W."/>
            <person name="Jiang J."/>
            <person name="Leong S.A."/>
            <person name="Iwama H."/>
            <person name="Gojobori T."/>
            <person name="Itoh T."/>
            <person name="Niimura Y."/>
            <person name="Fujii Y."/>
            <person name="Habara T."/>
            <person name="Sakai H."/>
            <person name="Sato Y."/>
            <person name="Wilson G."/>
            <person name="Kumar K."/>
            <person name="McCouch S."/>
            <person name="Juretic N."/>
            <person name="Hoen D."/>
            <person name="Wright S."/>
            <person name="Bruskiewich R."/>
            <person name="Bureau T."/>
            <person name="Miyao A."/>
            <person name="Hirochika H."/>
            <person name="Nishikawa T."/>
            <person name="Kadowaki K."/>
            <person name="Sugiura M."/>
            <person name="Burr B."/>
            <person name="Sasaki T."/>
        </authorList>
    </citation>
    <scope>NUCLEOTIDE SEQUENCE [LARGE SCALE GENOMIC DNA]</scope>
    <source>
        <strain evidence="3">cv. Nipponbare</strain>
    </source>
</reference>
<gene>
    <name evidence="2" type="ordered locus">Os06g0263450</name>
    <name evidence="2" type="ORF">OSNPB_060263450</name>
</gene>
<dbReference type="Proteomes" id="UP000059680">
    <property type="component" value="Chromosome 6"/>
</dbReference>
<dbReference type="AlphaFoldDB" id="A0A0P0WUU3"/>
<evidence type="ECO:0000256" key="1">
    <source>
        <dbReference type="SAM" id="MobiDB-lite"/>
    </source>
</evidence>
<sequence length="118" mass="12876">PVGVARRQRDALPRRAVALEPRPEADHPHAVAAAHASLGLDVRQLVPHRAARRVAEPVERHPRRLHVLVGEAEAALHGVDHRPAAGVDAEVLERRAEVGHVEFDRLPSSAAGHFAREE</sequence>
<evidence type="ECO:0000313" key="3">
    <source>
        <dbReference type="Proteomes" id="UP000059680"/>
    </source>
</evidence>